<evidence type="ECO:0000256" key="3">
    <source>
        <dbReference type="ARBA" id="ARBA00022490"/>
    </source>
</evidence>
<comment type="similarity">
    <text evidence="2">Belongs to the glutaredoxin family. CC-type subfamily.</text>
</comment>
<dbReference type="Pfam" id="PF00462">
    <property type="entry name" value="Glutaredoxin"/>
    <property type="match status" value="1"/>
</dbReference>
<organism evidence="6">
    <name type="scientific">Antirrhinum grosii</name>
    <dbReference type="NCBI Taxonomy" id="299803"/>
    <lineage>
        <taxon>Eukaryota</taxon>
        <taxon>Viridiplantae</taxon>
        <taxon>Streptophyta</taxon>
        <taxon>Embryophyta</taxon>
        <taxon>Tracheophyta</taxon>
        <taxon>Spermatophyta</taxon>
        <taxon>Magnoliopsida</taxon>
        <taxon>eudicotyledons</taxon>
        <taxon>Gunneridae</taxon>
        <taxon>Pentapetalae</taxon>
        <taxon>asterids</taxon>
        <taxon>lamiids</taxon>
        <taxon>Lamiales</taxon>
        <taxon>Plantaginaceae</taxon>
        <taxon>Antirrhineae</taxon>
        <taxon>Antirrhinum</taxon>
    </lineage>
</organism>
<comment type="subcellular location">
    <subcellularLocation>
        <location evidence="1">Cytoplasm</location>
    </subcellularLocation>
</comment>
<keyword evidence="4" id="KW-0676">Redox-active center</keyword>
<gene>
    <name evidence="6" type="primary">HAIRY</name>
</gene>
<dbReference type="SUPFAM" id="SSF52833">
    <property type="entry name" value="Thioredoxin-like"/>
    <property type="match status" value="1"/>
</dbReference>
<evidence type="ECO:0000256" key="4">
    <source>
        <dbReference type="ARBA" id="ARBA00023284"/>
    </source>
</evidence>
<feature type="domain" description="Glutaredoxin" evidence="5">
    <location>
        <begin position="20"/>
        <end position="79"/>
    </location>
</feature>
<dbReference type="PROSITE" id="PS51354">
    <property type="entry name" value="GLUTAREDOXIN_2"/>
    <property type="match status" value="1"/>
</dbReference>
<dbReference type="CDD" id="cd03419">
    <property type="entry name" value="GRX_GRXh_1_2_like"/>
    <property type="match status" value="1"/>
</dbReference>
<protein>
    <submittedName>
        <fullName evidence="6">Glutaredoxin</fullName>
    </submittedName>
</protein>
<dbReference type="NCBIfam" id="TIGR02189">
    <property type="entry name" value="GlrX-like_plant"/>
    <property type="match status" value="1"/>
</dbReference>
<dbReference type="PANTHER" id="PTHR10168">
    <property type="entry name" value="GLUTAREDOXIN"/>
    <property type="match status" value="1"/>
</dbReference>
<dbReference type="AlphaFoldDB" id="A0A6H2RWS5"/>
<evidence type="ECO:0000313" key="6">
    <source>
        <dbReference type="EMBL" id="VBB28886.1"/>
    </source>
</evidence>
<sequence length="107" mass="11596">MQYDAEPPEIVRRKVGENPVVIFTVSTCYLCLTVKSLFRGLGVNTTVFELDEEPDGKELEKALMRLSSAVPVVLVGGKLLGSVDRVLASHIGGMLVPLLKEAGALWL</sequence>
<accession>A0A6H2RWS5</accession>
<dbReference type="InterPro" id="IPR036249">
    <property type="entry name" value="Thioredoxin-like_sf"/>
</dbReference>
<dbReference type="EMBL" id="LR025753">
    <property type="protein sequence ID" value="VBB28886.1"/>
    <property type="molecule type" value="Genomic_DNA"/>
</dbReference>
<reference evidence="6" key="1">
    <citation type="submission" date="2018-10" db="EMBL/GenBank/DDBJ databases">
        <authorList>
            <person name="Hudson A."/>
        </authorList>
    </citation>
    <scope>NUCLEOTIDE SEQUENCE</scope>
</reference>
<dbReference type="GO" id="GO:0005737">
    <property type="term" value="C:cytoplasm"/>
    <property type="evidence" value="ECO:0007669"/>
    <property type="project" value="UniProtKB-SubCell"/>
</dbReference>
<keyword evidence="3" id="KW-0963">Cytoplasm</keyword>
<proteinExistence type="inferred from homology"/>
<dbReference type="InterPro" id="IPR002109">
    <property type="entry name" value="Glutaredoxin"/>
</dbReference>
<evidence type="ECO:0000256" key="1">
    <source>
        <dbReference type="ARBA" id="ARBA00004496"/>
    </source>
</evidence>
<evidence type="ECO:0000259" key="5">
    <source>
        <dbReference type="Pfam" id="PF00462"/>
    </source>
</evidence>
<dbReference type="Gene3D" id="3.40.30.10">
    <property type="entry name" value="Glutaredoxin"/>
    <property type="match status" value="1"/>
</dbReference>
<evidence type="ECO:0000256" key="2">
    <source>
        <dbReference type="ARBA" id="ARBA00007568"/>
    </source>
</evidence>
<name>A0A6H2RWS5_9LAMI</name>
<dbReference type="InterPro" id="IPR011905">
    <property type="entry name" value="GlrX-like_pln_2"/>
</dbReference>